<keyword evidence="1" id="KW-1133">Transmembrane helix</keyword>
<proteinExistence type="predicted"/>
<accession>A0A365PME3</accession>
<evidence type="ECO:0000313" key="3">
    <source>
        <dbReference type="Proteomes" id="UP000253688"/>
    </source>
</evidence>
<protein>
    <submittedName>
        <fullName evidence="2">Uncharacterized protein</fullName>
    </submittedName>
</protein>
<dbReference type="EMBL" id="QEWH01000009">
    <property type="protein sequence ID" value="RBA49833.1"/>
    <property type="molecule type" value="Genomic_DNA"/>
</dbReference>
<dbReference type="AlphaFoldDB" id="A0A365PME3"/>
<evidence type="ECO:0000313" key="2">
    <source>
        <dbReference type="EMBL" id="RBA49833.1"/>
    </source>
</evidence>
<dbReference type="Proteomes" id="UP000253688">
    <property type="component" value="Unassembled WGS sequence"/>
</dbReference>
<organism evidence="2 3">
    <name type="scientific">Acinetobacter junii</name>
    <dbReference type="NCBI Taxonomy" id="40215"/>
    <lineage>
        <taxon>Bacteria</taxon>
        <taxon>Pseudomonadati</taxon>
        <taxon>Pseudomonadota</taxon>
        <taxon>Gammaproteobacteria</taxon>
        <taxon>Moraxellales</taxon>
        <taxon>Moraxellaceae</taxon>
        <taxon>Acinetobacter</taxon>
    </lineage>
</organism>
<feature type="transmembrane region" description="Helical" evidence="1">
    <location>
        <begin position="34"/>
        <end position="59"/>
    </location>
</feature>
<comment type="caution">
    <text evidence="2">The sequence shown here is derived from an EMBL/GenBank/DDBJ whole genome shotgun (WGS) entry which is preliminary data.</text>
</comment>
<gene>
    <name evidence="2" type="ORF">DC346_02035</name>
</gene>
<evidence type="ECO:0000256" key="1">
    <source>
        <dbReference type="SAM" id="Phobius"/>
    </source>
</evidence>
<keyword evidence="1" id="KW-0472">Membrane</keyword>
<name>A0A365PME3_ACIJU</name>
<keyword evidence="1" id="KW-0812">Transmembrane</keyword>
<sequence length="93" mass="10441">MNIKTNLVNEEHQAFIAECIKRQNKNRFTTVKTVVFQAVSLFAVLAVCILILGAAFHFANFNKTKQQLETENLIRQLESGESVEMTVRVGGAE</sequence>
<reference evidence="2 3" key="1">
    <citation type="submission" date="2018-04" db="EMBL/GenBank/DDBJ databases">
        <title>Acinetobacter junii Genome sequencing and assembly.</title>
        <authorList>
            <person name="Su J."/>
            <person name="Rensing C."/>
            <person name="Mazhar H.S."/>
        </authorList>
    </citation>
    <scope>NUCLEOTIDE SEQUENCE [LARGE SCALE GENOMIC DNA]</scope>
    <source>
        <strain evidence="2 3">SC22</strain>
    </source>
</reference>
<dbReference type="RefSeq" id="WP_112986277.1">
    <property type="nucleotide sequence ID" value="NZ_CP131470.1"/>
</dbReference>